<dbReference type="Proteomes" id="UP000054099">
    <property type="component" value="Unassembled WGS sequence"/>
</dbReference>
<evidence type="ECO:0000313" key="2">
    <source>
        <dbReference type="Proteomes" id="UP000054099"/>
    </source>
</evidence>
<accession>A0A0V8JD58</accession>
<gene>
    <name evidence="1" type="ORF">AS030_04895</name>
</gene>
<organism evidence="1 2">
    <name type="scientific">Fictibacillus enclensis</name>
    <dbReference type="NCBI Taxonomy" id="1017270"/>
    <lineage>
        <taxon>Bacteria</taxon>
        <taxon>Bacillati</taxon>
        <taxon>Bacillota</taxon>
        <taxon>Bacilli</taxon>
        <taxon>Bacillales</taxon>
        <taxon>Fictibacillaceae</taxon>
        <taxon>Fictibacillus</taxon>
    </lineage>
</organism>
<sequence length="126" mass="14095">MAIRHDIQHAETGDQLILQIDQNGISQWKDGERMLVDSDQLSFIYVLETEDDLVYIGLPEPFWGKLSEALTARLPVVLQVAGGEEALPLGAIHSELSYLIENIKDNSNYGEEMLEAVEKAFSAHIK</sequence>
<proteinExistence type="predicted"/>
<name>A0A0V8JD58_9BACL</name>
<protein>
    <submittedName>
        <fullName evidence="1">Uncharacterized protein</fullName>
    </submittedName>
</protein>
<evidence type="ECO:0000313" key="1">
    <source>
        <dbReference type="EMBL" id="KSU84868.1"/>
    </source>
</evidence>
<dbReference type="Pfam" id="PF19785">
    <property type="entry name" value="UPF0738"/>
    <property type="match status" value="1"/>
</dbReference>
<reference evidence="1 2" key="1">
    <citation type="journal article" date="2014" name="Antonie Van Leeuwenhoek">
        <title>Fictibacillus enclensis sp. nov., isolated from marine sediment.</title>
        <authorList>
            <person name="Dastager S.G."/>
            <person name="Mawlankar R."/>
            <person name="Srinivasan K."/>
            <person name="Tang S.K."/>
            <person name="Lee J.C."/>
            <person name="Ramana V.V."/>
            <person name="Shouche Y.S."/>
        </authorList>
    </citation>
    <scope>NUCLEOTIDE SEQUENCE [LARGE SCALE GENOMIC DNA]</scope>
    <source>
        <strain evidence="1 2">NIO-1003</strain>
    </source>
</reference>
<dbReference type="OrthoDB" id="2966478at2"/>
<comment type="caution">
    <text evidence="1">The sequence shown here is derived from an EMBL/GenBank/DDBJ whole genome shotgun (WGS) entry which is preliminary data.</text>
</comment>
<dbReference type="AlphaFoldDB" id="A0A0V8JD58"/>
<dbReference type="EMBL" id="LNQN01000001">
    <property type="protein sequence ID" value="KSU84868.1"/>
    <property type="molecule type" value="Genomic_DNA"/>
</dbReference>
<keyword evidence="2" id="KW-1185">Reference proteome</keyword>
<dbReference type="RefSeq" id="WP_061969026.1">
    <property type="nucleotide sequence ID" value="NZ_FMAV01000001.1"/>
</dbReference>
<dbReference type="InterPro" id="IPR020908">
    <property type="entry name" value="UPF0738"/>
</dbReference>